<dbReference type="PANTHER" id="PTHR42146">
    <property type="entry name" value="3',5'-CYCLIC-NUCLEOTIDE PHOSPHODIESTERASE"/>
    <property type="match status" value="1"/>
</dbReference>
<dbReference type="SUPFAM" id="SSF64182">
    <property type="entry name" value="DHH phosphoesterases"/>
    <property type="match status" value="1"/>
</dbReference>
<dbReference type="InterPro" id="IPR038763">
    <property type="entry name" value="DHH_sf"/>
</dbReference>
<dbReference type="RefSeq" id="WP_078488286.1">
    <property type="nucleotide sequence ID" value="NZ_MPRJ01000115.1"/>
</dbReference>
<comment type="caution">
    <text evidence="1">The sequence shown here is derived from an EMBL/GenBank/DDBJ whole genome shotgun (WGS) entry which is preliminary data.</text>
</comment>
<name>A0A1T2KNE0_9GAMM</name>
<dbReference type="AlphaFoldDB" id="A0A1T2KNE0"/>
<dbReference type="InterPro" id="IPR052968">
    <property type="entry name" value="Nucleotide_metab_enz"/>
</dbReference>
<keyword evidence="1" id="KW-0808">Transferase</keyword>
<accession>A0A1T2KNE0</accession>
<dbReference type="OrthoDB" id="5429547at2"/>
<reference evidence="1 2" key="1">
    <citation type="submission" date="2016-11" db="EMBL/GenBank/DDBJ databases">
        <title>Mixed transmission modes and dynamic genome evolution in an obligate animal-bacterial symbiosis.</title>
        <authorList>
            <person name="Russell S.L."/>
            <person name="Corbett-Detig R.B."/>
            <person name="Cavanaugh C.M."/>
        </authorList>
    </citation>
    <scope>NUCLEOTIDE SEQUENCE [LARGE SCALE GENOMIC DNA]</scope>
    <source>
        <strain evidence="1">Se-Cadez</strain>
    </source>
</reference>
<keyword evidence="2" id="KW-1185">Reference proteome</keyword>
<protein>
    <submittedName>
        <fullName evidence="1">Acetyltransferase</fullName>
    </submittedName>
</protein>
<dbReference type="GO" id="GO:0016740">
    <property type="term" value="F:transferase activity"/>
    <property type="evidence" value="ECO:0007669"/>
    <property type="project" value="UniProtKB-KW"/>
</dbReference>
<dbReference type="PANTHER" id="PTHR42146:SF1">
    <property type="entry name" value="OLIGORIBONUCLEASE NRNB"/>
    <property type="match status" value="1"/>
</dbReference>
<sequence length="320" mass="35398">MTTIDVFNGDADGICALVQLRLNEPKEAQLVTGIKRDIKLLERVDVAPEDEVTVLDISMAKNSDEMNRVLEQGASVFYVDHHMPGEIPRHPRLTAIIDTDPNTCTSLLVDNHLQGRYRAWAVTAAFGDNMTASAEEGAKVLNITADELEQLKLLGICINYNGYGSCIEDLHFAPDELYRELVRYTSPFDFIGDSQSVFEKLRDGYLGDMASAQEIEAEHINDSIAVVILPDEAWSRRISGVYGNQLANEHPDRAHAILSYNRHGGYLVSVRAPLNNKTGADELCSSFASGGGRKGAAGINHLPMEELHTFIERFSTRYSN</sequence>
<evidence type="ECO:0000313" key="1">
    <source>
        <dbReference type="EMBL" id="OOZ34230.1"/>
    </source>
</evidence>
<dbReference type="Proteomes" id="UP000190896">
    <property type="component" value="Unassembled WGS sequence"/>
</dbReference>
<proteinExistence type="predicted"/>
<gene>
    <name evidence="1" type="ORF">BOW51_12255</name>
</gene>
<organism evidence="1 2">
    <name type="scientific">Solemya velesiana gill symbiont</name>
    <dbReference type="NCBI Taxonomy" id="1918948"/>
    <lineage>
        <taxon>Bacteria</taxon>
        <taxon>Pseudomonadati</taxon>
        <taxon>Pseudomonadota</taxon>
        <taxon>Gammaproteobacteria</taxon>
        <taxon>sulfur-oxidizing symbionts</taxon>
    </lineage>
</organism>
<dbReference type="EMBL" id="MPRJ01000115">
    <property type="protein sequence ID" value="OOZ34230.1"/>
    <property type="molecule type" value="Genomic_DNA"/>
</dbReference>
<evidence type="ECO:0000313" key="2">
    <source>
        <dbReference type="Proteomes" id="UP000190896"/>
    </source>
</evidence>